<feature type="signal peptide" evidence="1">
    <location>
        <begin position="1"/>
        <end position="19"/>
    </location>
</feature>
<dbReference type="EMBL" id="CAWYQH010000119">
    <property type="protein sequence ID" value="CAK8690881.1"/>
    <property type="molecule type" value="Genomic_DNA"/>
</dbReference>
<proteinExistence type="predicted"/>
<comment type="caution">
    <text evidence="3">The sequence shown here is derived from an EMBL/GenBank/DDBJ whole genome shotgun (WGS) entry which is preliminary data.</text>
</comment>
<evidence type="ECO:0000259" key="2">
    <source>
        <dbReference type="PROSITE" id="PS50041"/>
    </source>
</evidence>
<organism evidence="3 4">
    <name type="scientific">Clavelina lepadiformis</name>
    <name type="common">Light-bulb sea squirt</name>
    <name type="synonym">Ascidia lepadiformis</name>
    <dbReference type="NCBI Taxonomy" id="159417"/>
    <lineage>
        <taxon>Eukaryota</taxon>
        <taxon>Metazoa</taxon>
        <taxon>Chordata</taxon>
        <taxon>Tunicata</taxon>
        <taxon>Ascidiacea</taxon>
        <taxon>Aplousobranchia</taxon>
        <taxon>Clavelinidae</taxon>
        <taxon>Clavelina</taxon>
    </lineage>
</organism>
<dbReference type="CDD" id="cd00037">
    <property type="entry name" value="CLECT"/>
    <property type="match status" value="1"/>
</dbReference>
<dbReference type="SMART" id="SM00034">
    <property type="entry name" value="CLECT"/>
    <property type="match status" value="1"/>
</dbReference>
<dbReference type="SUPFAM" id="SSF56436">
    <property type="entry name" value="C-type lectin-like"/>
    <property type="match status" value="1"/>
</dbReference>
<sequence>MKLLTVLIVLCCSLNRVFSMTVNPCENVYSSKRICKAVRSILSMRRMACDPNELHELRQRVRDLEETIERMHMTPRQHNSVDSDCPGGVFKGRCYFLMDNGGAPSMLPHDDAESACQSQGGTLVPIDNEDLYNFLFSYVQSNASDIVNSHQDLVLVWTGAFYRNGQVIRRDNKPTNFVRWNARHPLNVERRNRVAFAVAESPDLRGMFDASPSSLFYPLCQMN</sequence>
<evidence type="ECO:0000256" key="1">
    <source>
        <dbReference type="SAM" id="SignalP"/>
    </source>
</evidence>
<dbReference type="InterPro" id="IPR016186">
    <property type="entry name" value="C-type_lectin-like/link_sf"/>
</dbReference>
<dbReference type="Proteomes" id="UP001642483">
    <property type="component" value="Unassembled WGS sequence"/>
</dbReference>
<evidence type="ECO:0000313" key="4">
    <source>
        <dbReference type="Proteomes" id="UP001642483"/>
    </source>
</evidence>
<gene>
    <name evidence="3" type="ORF">CVLEPA_LOCUS23437</name>
</gene>
<accession>A0ABP0GGG9</accession>
<dbReference type="InterPro" id="IPR001304">
    <property type="entry name" value="C-type_lectin-like"/>
</dbReference>
<feature type="chain" id="PRO_5047005134" description="C-type lectin domain-containing protein" evidence="1">
    <location>
        <begin position="20"/>
        <end position="223"/>
    </location>
</feature>
<keyword evidence="4" id="KW-1185">Reference proteome</keyword>
<evidence type="ECO:0000313" key="3">
    <source>
        <dbReference type="EMBL" id="CAK8690881.1"/>
    </source>
</evidence>
<reference evidence="3 4" key="1">
    <citation type="submission" date="2024-02" db="EMBL/GenBank/DDBJ databases">
        <authorList>
            <person name="Daric V."/>
            <person name="Darras S."/>
        </authorList>
    </citation>
    <scope>NUCLEOTIDE SEQUENCE [LARGE SCALE GENOMIC DNA]</scope>
</reference>
<protein>
    <recommendedName>
        <fullName evidence="2">C-type lectin domain-containing protein</fullName>
    </recommendedName>
</protein>
<dbReference type="Gene3D" id="3.10.100.10">
    <property type="entry name" value="Mannose-Binding Protein A, subunit A"/>
    <property type="match status" value="1"/>
</dbReference>
<dbReference type="InterPro" id="IPR016187">
    <property type="entry name" value="CTDL_fold"/>
</dbReference>
<keyword evidence="1" id="KW-0732">Signal</keyword>
<dbReference type="PROSITE" id="PS50041">
    <property type="entry name" value="C_TYPE_LECTIN_2"/>
    <property type="match status" value="1"/>
</dbReference>
<feature type="domain" description="C-type lectin" evidence="2">
    <location>
        <begin position="90"/>
        <end position="185"/>
    </location>
</feature>
<name>A0ABP0GGG9_CLALP</name>